<reference evidence="1" key="1">
    <citation type="journal article" date="2021" name="Proc. Natl. Acad. Sci. U.S.A.">
        <title>A Catalog of Tens of Thousands of Viruses from Human Metagenomes Reveals Hidden Associations with Chronic Diseases.</title>
        <authorList>
            <person name="Tisza M.J."/>
            <person name="Buck C.B."/>
        </authorList>
    </citation>
    <scope>NUCLEOTIDE SEQUENCE</scope>
    <source>
        <strain evidence="1">Ctu3K14</strain>
    </source>
</reference>
<protein>
    <submittedName>
        <fullName evidence="1">Uncharacterized protein</fullName>
    </submittedName>
</protein>
<name>A0A8S5N980_9CAUD</name>
<sequence>MNEKSLCTIIVQRLLYLYPNHFLDVRKMTLFSWCGNTGL</sequence>
<accession>A0A8S5N980</accession>
<evidence type="ECO:0000313" key="1">
    <source>
        <dbReference type="EMBL" id="DAD91209.1"/>
    </source>
</evidence>
<dbReference type="EMBL" id="BK015107">
    <property type="protein sequence ID" value="DAD91209.1"/>
    <property type="molecule type" value="Genomic_DNA"/>
</dbReference>
<organism evidence="1">
    <name type="scientific">Siphoviridae sp. ctu3K14</name>
    <dbReference type="NCBI Taxonomy" id="2826500"/>
    <lineage>
        <taxon>Viruses</taxon>
        <taxon>Duplodnaviria</taxon>
        <taxon>Heunggongvirae</taxon>
        <taxon>Uroviricota</taxon>
        <taxon>Caudoviricetes</taxon>
    </lineage>
</organism>
<proteinExistence type="predicted"/>